<feature type="domain" description="AMP-dependent synthetase/ligase" evidence="1">
    <location>
        <begin position="12"/>
        <end position="352"/>
    </location>
</feature>
<dbReference type="Pfam" id="PF13193">
    <property type="entry name" value="AMP-binding_C"/>
    <property type="match status" value="1"/>
</dbReference>
<accession>A0A344L013</accession>
<feature type="domain" description="AMP-binding enzyme C-terminal" evidence="2">
    <location>
        <begin position="397"/>
        <end position="470"/>
    </location>
</feature>
<dbReference type="InterPro" id="IPR050237">
    <property type="entry name" value="ATP-dep_AMP-bd_enzyme"/>
</dbReference>
<gene>
    <name evidence="3" type="ORF">A4R43_01650</name>
</gene>
<dbReference type="InterPro" id="IPR042099">
    <property type="entry name" value="ANL_N_sf"/>
</dbReference>
<dbReference type="Gene3D" id="3.30.300.30">
    <property type="match status" value="1"/>
</dbReference>
<dbReference type="KEGG" id="aab:A4R43_01650"/>
<dbReference type="Pfam" id="PF00501">
    <property type="entry name" value="AMP-binding"/>
    <property type="match status" value="1"/>
</dbReference>
<dbReference type="EMBL" id="CP015163">
    <property type="protein sequence ID" value="AXB41387.1"/>
    <property type="molecule type" value="Genomic_DNA"/>
</dbReference>
<evidence type="ECO:0000259" key="2">
    <source>
        <dbReference type="Pfam" id="PF13193"/>
    </source>
</evidence>
<reference evidence="3 4" key="1">
    <citation type="submission" date="2016-04" db="EMBL/GenBank/DDBJ databases">
        <title>Complete genome sequence and analysis of deep-sea sediment isolate, Amycolatopsis sp. WP1.</title>
        <authorList>
            <person name="Wang H."/>
            <person name="Chen S."/>
            <person name="Wu Q."/>
        </authorList>
    </citation>
    <scope>NUCLEOTIDE SEQUENCE [LARGE SCALE GENOMIC DNA]</scope>
    <source>
        <strain evidence="3 4">WP1</strain>
    </source>
</reference>
<organism evidence="3 4">
    <name type="scientific">Amycolatopsis albispora</name>
    <dbReference type="NCBI Taxonomy" id="1804986"/>
    <lineage>
        <taxon>Bacteria</taxon>
        <taxon>Bacillati</taxon>
        <taxon>Actinomycetota</taxon>
        <taxon>Actinomycetes</taxon>
        <taxon>Pseudonocardiales</taxon>
        <taxon>Pseudonocardiaceae</taxon>
        <taxon>Amycolatopsis</taxon>
    </lineage>
</organism>
<dbReference type="Gene3D" id="3.40.50.12780">
    <property type="entry name" value="N-terminal domain of ligase-like"/>
    <property type="match status" value="1"/>
</dbReference>
<dbReference type="PANTHER" id="PTHR43767:SF7">
    <property type="entry name" value="MEDIUM_LONG-CHAIN-FATTY-ACID--COA LIGASE FADD8"/>
    <property type="match status" value="1"/>
</dbReference>
<dbReference type="SUPFAM" id="SSF56801">
    <property type="entry name" value="Acetyl-CoA synthetase-like"/>
    <property type="match status" value="1"/>
</dbReference>
<dbReference type="RefSeq" id="WP_205215203.1">
    <property type="nucleotide sequence ID" value="NZ_CP015163.1"/>
</dbReference>
<name>A0A344L013_9PSEU</name>
<dbReference type="PANTHER" id="PTHR43767">
    <property type="entry name" value="LONG-CHAIN-FATTY-ACID--COA LIGASE"/>
    <property type="match status" value="1"/>
</dbReference>
<dbReference type="InterPro" id="IPR000873">
    <property type="entry name" value="AMP-dep_synth/lig_dom"/>
</dbReference>
<sequence length="491" mass="52563">MIPSSSTGELVERCALRYGGQIAVVCGERRLTYRAQLARIRQTGRALLSLGLRRGDRVALLMANGPRLLDVYFGLLWAGLAVVPLDPVGGRRDHAFRIRDSGARAVVHDSGQDGQVAAEHTLDAEHLARLADREATGPGRPETGPDDLYGIFYTADAEGRARGAVHTHATYLWAVLGHLLDAGLGECDRFAHVAPITHAGGVFVLPTWLRGGTNVLLERFDPELFAHTVETERITATMVVPTMLNLLLDHVGGNAAGLRSLSTVVYGVAPMRRARLLRAMEVFGPVLTGLHGLAEAPNQVTVLRKAEHAMALRTGDHAILSSLGRPVSLAGTRLADDGELLVRGPHVARSYWNGDRLDGWLPTGDVVREDERGFLHQVDRKKDLIVSGGYHVYARPVEAALATHPAVREVVVIGVPDDKWGEAVTAVVVADPASGVTGAELTARAAEQVGRVRAPKAVEFVESLPTLASGLPDKAAVRAGRPVGGYPARPR</sequence>
<evidence type="ECO:0000313" key="3">
    <source>
        <dbReference type="EMBL" id="AXB41387.1"/>
    </source>
</evidence>
<evidence type="ECO:0000313" key="4">
    <source>
        <dbReference type="Proteomes" id="UP000250434"/>
    </source>
</evidence>
<proteinExistence type="predicted"/>
<protein>
    <recommendedName>
        <fullName evidence="5">AMP-dependent synthetase</fullName>
    </recommendedName>
</protein>
<dbReference type="AlphaFoldDB" id="A0A344L013"/>
<dbReference type="InterPro" id="IPR025110">
    <property type="entry name" value="AMP-bd_C"/>
</dbReference>
<evidence type="ECO:0000259" key="1">
    <source>
        <dbReference type="Pfam" id="PF00501"/>
    </source>
</evidence>
<dbReference type="InterPro" id="IPR045851">
    <property type="entry name" value="AMP-bd_C_sf"/>
</dbReference>
<dbReference type="Proteomes" id="UP000250434">
    <property type="component" value="Chromosome"/>
</dbReference>
<dbReference type="GO" id="GO:0016877">
    <property type="term" value="F:ligase activity, forming carbon-sulfur bonds"/>
    <property type="evidence" value="ECO:0007669"/>
    <property type="project" value="UniProtKB-ARBA"/>
</dbReference>
<keyword evidence="4" id="KW-1185">Reference proteome</keyword>
<evidence type="ECO:0008006" key="5">
    <source>
        <dbReference type="Google" id="ProtNLM"/>
    </source>
</evidence>